<evidence type="ECO:0000313" key="2">
    <source>
        <dbReference type="EMBL" id="SEM24793.1"/>
    </source>
</evidence>
<protein>
    <submittedName>
        <fullName evidence="2">Amino acid transporter</fullName>
    </submittedName>
</protein>
<feature type="transmembrane region" description="Helical" evidence="1">
    <location>
        <begin position="470"/>
        <end position="490"/>
    </location>
</feature>
<feature type="transmembrane region" description="Helical" evidence="1">
    <location>
        <begin position="172"/>
        <end position="191"/>
    </location>
</feature>
<organism evidence="2 3">
    <name type="scientific">Streptacidiphilus jiangxiensis</name>
    <dbReference type="NCBI Taxonomy" id="235985"/>
    <lineage>
        <taxon>Bacteria</taxon>
        <taxon>Bacillati</taxon>
        <taxon>Actinomycetota</taxon>
        <taxon>Actinomycetes</taxon>
        <taxon>Kitasatosporales</taxon>
        <taxon>Streptomycetaceae</taxon>
        <taxon>Streptacidiphilus</taxon>
    </lineage>
</organism>
<feature type="transmembrane region" description="Helical" evidence="1">
    <location>
        <begin position="350"/>
        <end position="370"/>
    </location>
</feature>
<name>A0A1H7WTI2_STRJI</name>
<dbReference type="Gene3D" id="1.20.1740.10">
    <property type="entry name" value="Amino acid/polyamine transporter I"/>
    <property type="match status" value="1"/>
</dbReference>
<feature type="transmembrane region" description="Helical" evidence="1">
    <location>
        <begin position="416"/>
        <end position="438"/>
    </location>
</feature>
<sequence>MSASPRSGTAPARPERLMSWLLEDIEQATQSGSGSRSAPAPAESHEQHDKQVWWKVMCLTGLDYFSTLGYQPGIAALAAGLLSPLATVVLVVVTLLGALPVYRRVAEESPRGAGSIAMLEKLMPSWRGKLFVLALLGFAATDFLITITLSAADGAAHLVENPGLSGFLHGHQMLITLILVAMLGGVFLKGFTEAIGLAVWLVGAYLLLNVVVVCVGLWKLLQAPHLTVHWADALTLQHGNPAVMVGLALLSFPKLALGLSGFETGVAVMPHIKGDPTDVEAKPAGTIRGTKKLLTTAAVIMSVFLITTSFITTVLIPQSAFQDGGPANGRALAYLAHLYLGPVFGTCYDFSTIAILWFAGASAMAGLLNLMPKYLPRYGMAPHWARAMRPMVIVFIVIAFVVTWLFDANVDAQSGAYATGVLVLISSAAVAVTIAAWRARQRNRAWLFGVIAAIFFYTTVANVIERPDGVKIGACFIAGIILVSMLSRLVRAFELRVTDVVLDDLAAGFVRDLARRRVQFIAVKPEHDSAAVYRDKLEQIRDDHGRPDGEDFVFVEVSVGDPSDFETELNIRGEIRHGRYRVLTLQSSTIANALAAFLLDVRDRTDGRRPHIYFDWTEGNPISQLLRFLFLGQGEVAPLTREVLREAEPNRATRPKVHVG</sequence>
<feature type="transmembrane region" description="Helical" evidence="1">
    <location>
        <begin position="130"/>
        <end position="152"/>
    </location>
</feature>
<dbReference type="AlphaFoldDB" id="A0A1H7WTI2"/>
<accession>A0A1H7WTI2</accession>
<reference evidence="3" key="1">
    <citation type="submission" date="2016-10" db="EMBL/GenBank/DDBJ databases">
        <authorList>
            <person name="Varghese N."/>
        </authorList>
    </citation>
    <scope>NUCLEOTIDE SEQUENCE [LARGE SCALE GENOMIC DNA]</scope>
    <source>
        <strain evidence="3">DSM 45096 / BCRC 16803 / CGMCC 4.1857 / CIP 109030 / JCM 12277 / KCTC 19219 / NBRC 100920 / 33214</strain>
    </source>
</reference>
<dbReference type="STRING" id="235985.SAMN05414137_121136"/>
<feature type="transmembrane region" description="Helical" evidence="1">
    <location>
        <begin position="293"/>
        <end position="316"/>
    </location>
</feature>
<feature type="transmembrane region" description="Helical" evidence="1">
    <location>
        <begin position="198"/>
        <end position="221"/>
    </location>
</feature>
<evidence type="ECO:0000313" key="3">
    <source>
        <dbReference type="Proteomes" id="UP000183015"/>
    </source>
</evidence>
<feature type="transmembrane region" description="Helical" evidence="1">
    <location>
        <begin position="74"/>
        <end position="102"/>
    </location>
</feature>
<dbReference type="EMBL" id="FOAZ01000021">
    <property type="protein sequence ID" value="SEM24793.1"/>
    <property type="molecule type" value="Genomic_DNA"/>
</dbReference>
<proteinExistence type="predicted"/>
<feature type="transmembrane region" description="Helical" evidence="1">
    <location>
        <begin position="391"/>
        <end position="410"/>
    </location>
</feature>
<gene>
    <name evidence="2" type="ORF">SAMN05414137_121136</name>
</gene>
<dbReference type="Proteomes" id="UP000183015">
    <property type="component" value="Unassembled WGS sequence"/>
</dbReference>
<dbReference type="eggNOG" id="COG0531">
    <property type="taxonomic scope" value="Bacteria"/>
</dbReference>
<keyword evidence="1" id="KW-1133">Transmembrane helix</keyword>
<keyword evidence="3" id="KW-1185">Reference proteome</keyword>
<feature type="transmembrane region" description="Helical" evidence="1">
    <location>
        <begin position="445"/>
        <end position="464"/>
    </location>
</feature>
<feature type="transmembrane region" description="Helical" evidence="1">
    <location>
        <begin position="241"/>
        <end position="262"/>
    </location>
</feature>
<keyword evidence="1" id="KW-0472">Membrane</keyword>
<keyword evidence="1" id="KW-0812">Transmembrane</keyword>
<evidence type="ECO:0000256" key="1">
    <source>
        <dbReference type="SAM" id="Phobius"/>
    </source>
</evidence>